<dbReference type="GO" id="GO:0005576">
    <property type="term" value="C:extracellular region"/>
    <property type="evidence" value="ECO:0007669"/>
    <property type="project" value="UniProtKB-SubCell"/>
</dbReference>
<evidence type="ECO:0000313" key="10">
    <source>
        <dbReference type="Proteomes" id="UP000472263"/>
    </source>
</evidence>
<feature type="compositionally biased region" description="Basic and acidic residues" evidence="7">
    <location>
        <begin position="874"/>
        <end position="890"/>
    </location>
</feature>
<feature type="region of interest" description="Disordered" evidence="7">
    <location>
        <begin position="116"/>
        <end position="235"/>
    </location>
</feature>
<gene>
    <name evidence="9" type="primary">mmrn2a</name>
</gene>
<proteinExistence type="predicted"/>
<evidence type="ECO:0000256" key="6">
    <source>
        <dbReference type="SAM" id="Coils"/>
    </source>
</evidence>
<dbReference type="PROSITE" id="PS51041">
    <property type="entry name" value="EMI"/>
    <property type="match status" value="1"/>
</dbReference>
<evidence type="ECO:0000259" key="8">
    <source>
        <dbReference type="PROSITE" id="PS51041"/>
    </source>
</evidence>
<dbReference type="GeneTree" id="ENSGT01030000234633"/>
<dbReference type="PANTHER" id="PTHR15427">
    <property type="entry name" value="EMILIN ELASTIN MICROFIBRIL INTERFACE-LOCATED PROTEIN ELASTIN MICROFIBRIL INTERFACER"/>
    <property type="match status" value="1"/>
</dbReference>
<sequence length="909" mass="100631">MALNLPGQVGVTPPPPGKGGNYPARIRNMCAFVHRQEVNVVVSCGTEKFTIKPQSPCPEGAPNCPLVMYMLSMRPVYRLKKQIVTSLRWRCCPGETCEDSPHRYHVSDAANAALMGGPGGVELHPPGIQVQQQRRDLYQPQNDQQAAAAQPDAAQPDAIQPDAMQPDATQPDAVHHHAAQQHAVQPDDAHHHTAHHHATQPDAAQHHAAHHHATTPSPGPSHQGPQVDAGPLPFPDAPAALPLPVMMELVMSQLQPVLQGVNRSLEQLSRRVGELAADVAQLKSGRPGPEALGGPELTEEEEEESSFDAKLDETFQHIEEVRRQLESHRADMEDRLHSQHAMLHYNLTSFKTDVDMKLKRSQKMLQVSLQAMNTTLAEMRLDQDQMYEDLQNMLAEGRPSVPVTPPPRLPVLQASPPPPQLQPPPQPRDTSALWEAIERLDNKVVNNTVKVNSLVEDMEETSGDIRELRRECKDLEEKIAQTGRNSQIQFMETGLEVEAAKVAVLTRVGELAGNLSQQSTLLQDVEVDVDYLFTAFYKNANSSGDCDCKMLKATIARLEQSVANVTELANENRLTLDGYSEVGAGQWGEASDWEPAVETLQHGLQQVKESLAFEQGRTRTLHHNLTWLSSSLAGNMADVARLQEVDQGLEEEMRHLASSFAALLKDAIRHNDILEMLLGEEVLEFMEWPVQDQEAHSIPVLKERMQHMQEELSEHKLSITSLLGNRPGGRVESPAADQPSSSSHLDPAPGSMKRRSGGPTRERQILHPEGRRLDYVADGGDLWNLGKTVEALGVKVQRLEERPCPASCNNSHNNKEALSDDVKAKLQAEVLWLKRGLEEHLRVFKNVFSNAEVLAGSDATLDLDKLWNLVKNKDGKREKRKGVEMNRGGREGSSGRGSHRSRRETHGES</sequence>
<evidence type="ECO:0000256" key="1">
    <source>
        <dbReference type="ARBA" id="ARBA00004498"/>
    </source>
</evidence>
<feature type="region of interest" description="Disordered" evidence="7">
    <location>
        <begin position="874"/>
        <end position="909"/>
    </location>
</feature>
<protein>
    <submittedName>
        <fullName evidence="9">Multimerin 2a</fullName>
    </submittedName>
</protein>
<dbReference type="InParanoid" id="A0A667YTY5"/>
<evidence type="ECO:0000256" key="7">
    <source>
        <dbReference type="SAM" id="MobiDB-lite"/>
    </source>
</evidence>
<evidence type="ECO:0000256" key="4">
    <source>
        <dbReference type="ARBA" id="ARBA00022729"/>
    </source>
</evidence>
<feature type="compositionally biased region" description="Acidic residues" evidence="7">
    <location>
        <begin position="297"/>
        <end position="306"/>
    </location>
</feature>
<dbReference type="InterPro" id="IPR011489">
    <property type="entry name" value="EMI_domain"/>
</dbReference>
<evidence type="ECO:0000256" key="2">
    <source>
        <dbReference type="ARBA" id="ARBA00022525"/>
    </source>
</evidence>
<feature type="region of interest" description="Disordered" evidence="7">
    <location>
        <begin position="722"/>
        <end position="767"/>
    </location>
</feature>
<dbReference type="Proteomes" id="UP000472263">
    <property type="component" value="Chromosome 15"/>
</dbReference>
<dbReference type="Ensembl" id="ENSMMDT00005032082.1">
    <property type="protein sequence ID" value="ENSMMDP00005031367.1"/>
    <property type="gene ID" value="ENSMMDG00005014805.1"/>
</dbReference>
<comment type="subcellular location">
    <subcellularLocation>
        <location evidence="1">Secreted</location>
        <location evidence="1">Extracellular space</location>
        <location evidence="1">Extracellular matrix</location>
    </subcellularLocation>
</comment>
<keyword evidence="6" id="KW-0175">Coiled coil</keyword>
<reference evidence="9" key="2">
    <citation type="submission" date="2025-08" db="UniProtKB">
        <authorList>
            <consortium name="Ensembl"/>
        </authorList>
    </citation>
    <scope>IDENTIFICATION</scope>
</reference>
<keyword evidence="3" id="KW-0272">Extracellular matrix</keyword>
<feature type="region of interest" description="Disordered" evidence="7">
    <location>
        <begin position="281"/>
        <end position="308"/>
    </location>
</feature>
<dbReference type="PANTHER" id="PTHR15427:SF40">
    <property type="entry name" value="MULTIMERIN-2 PRECURSOR"/>
    <property type="match status" value="1"/>
</dbReference>
<keyword evidence="4" id="KW-0732">Signal</keyword>
<dbReference type="AlphaFoldDB" id="A0A667YTY5"/>
<keyword evidence="2" id="KW-0964">Secreted</keyword>
<dbReference type="Pfam" id="PF07546">
    <property type="entry name" value="EMI"/>
    <property type="match status" value="1"/>
</dbReference>
<evidence type="ECO:0000313" key="9">
    <source>
        <dbReference type="Ensembl" id="ENSMMDP00005031367.1"/>
    </source>
</evidence>
<feature type="domain" description="EMI" evidence="8">
    <location>
        <begin position="26"/>
        <end position="99"/>
    </location>
</feature>
<feature type="compositionally biased region" description="Low complexity" evidence="7">
    <location>
        <begin position="287"/>
        <end position="296"/>
    </location>
</feature>
<reference evidence="9" key="1">
    <citation type="submission" date="2019-06" db="EMBL/GenBank/DDBJ databases">
        <authorList>
            <consortium name="Wellcome Sanger Institute Data Sharing"/>
        </authorList>
    </citation>
    <scope>NUCLEOTIDE SEQUENCE [LARGE SCALE GENOMIC DNA]</scope>
</reference>
<organism evidence="9 10">
    <name type="scientific">Myripristis murdjan</name>
    <name type="common">pinecone soldierfish</name>
    <dbReference type="NCBI Taxonomy" id="586833"/>
    <lineage>
        <taxon>Eukaryota</taxon>
        <taxon>Metazoa</taxon>
        <taxon>Chordata</taxon>
        <taxon>Craniata</taxon>
        <taxon>Vertebrata</taxon>
        <taxon>Euteleostomi</taxon>
        <taxon>Actinopterygii</taxon>
        <taxon>Neopterygii</taxon>
        <taxon>Teleostei</taxon>
        <taxon>Neoteleostei</taxon>
        <taxon>Acanthomorphata</taxon>
        <taxon>Holocentriformes</taxon>
        <taxon>Holocentridae</taxon>
        <taxon>Myripristis</taxon>
    </lineage>
</organism>
<feature type="compositionally biased region" description="Low complexity" evidence="7">
    <location>
        <begin position="139"/>
        <end position="172"/>
    </location>
</feature>
<feature type="region of interest" description="Disordered" evidence="7">
    <location>
        <begin position="397"/>
        <end position="429"/>
    </location>
</feature>
<dbReference type="InterPro" id="IPR050392">
    <property type="entry name" value="Collagen/C1q_domain"/>
</dbReference>
<accession>A0A667YTY5</accession>
<feature type="compositionally biased region" description="Pro residues" evidence="7">
    <location>
        <begin position="402"/>
        <end position="427"/>
    </location>
</feature>
<evidence type="ECO:0000256" key="3">
    <source>
        <dbReference type="ARBA" id="ARBA00022530"/>
    </source>
</evidence>
<name>A0A667YTY5_9TELE</name>
<keyword evidence="5" id="KW-1015">Disulfide bond</keyword>
<evidence type="ECO:0000256" key="5">
    <source>
        <dbReference type="ARBA" id="ARBA00023157"/>
    </source>
</evidence>
<feature type="coiled-coil region" evidence="6">
    <location>
        <begin position="451"/>
        <end position="485"/>
    </location>
</feature>
<keyword evidence="10" id="KW-1185">Reference proteome</keyword>
<reference evidence="9" key="3">
    <citation type="submission" date="2025-09" db="UniProtKB">
        <authorList>
            <consortium name="Ensembl"/>
        </authorList>
    </citation>
    <scope>IDENTIFICATION</scope>
</reference>